<keyword evidence="3" id="KW-1185">Reference proteome</keyword>
<accession>A0A8S1WCA4</accession>
<comment type="caution">
    <text evidence="2">The sequence shown here is derived from an EMBL/GenBank/DDBJ whole genome shotgun (WGS) entry which is preliminary data.</text>
</comment>
<evidence type="ECO:0000256" key="1">
    <source>
        <dbReference type="SAM" id="Phobius"/>
    </source>
</evidence>
<reference evidence="2" key="1">
    <citation type="submission" date="2021-01" db="EMBL/GenBank/DDBJ databases">
        <authorList>
            <consortium name="Genoscope - CEA"/>
            <person name="William W."/>
        </authorList>
    </citation>
    <scope>NUCLEOTIDE SEQUENCE</scope>
</reference>
<dbReference type="AlphaFoldDB" id="A0A8S1WCA4"/>
<dbReference type="Proteomes" id="UP000689195">
    <property type="component" value="Unassembled WGS sequence"/>
</dbReference>
<evidence type="ECO:0008006" key="4">
    <source>
        <dbReference type="Google" id="ProtNLM"/>
    </source>
</evidence>
<proteinExistence type="predicted"/>
<name>A0A8S1WCA4_9CILI</name>
<evidence type="ECO:0000313" key="3">
    <source>
        <dbReference type="Proteomes" id="UP000689195"/>
    </source>
</evidence>
<keyword evidence="1" id="KW-1133">Transmembrane helix</keyword>
<gene>
    <name evidence="2" type="ORF">PPENT_87.1.T0870243</name>
</gene>
<dbReference type="EMBL" id="CAJJDO010000087">
    <property type="protein sequence ID" value="CAD8186771.1"/>
    <property type="molecule type" value="Genomic_DNA"/>
</dbReference>
<evidence type="ECO:0000313" key="2">
    <source>
        <dbReference type="EMBL" id="CAD8186771.1"/>
    </source>
</evidence>
<organism evidence="2 3">
    <name type="scientific">Paramecium pentaurelia</name>
    <dbReference type="NCBI Taxonomy" id="43138"/>
    <lineage>
        <taxon>Eukaryota</taxon>
        <taxon>Sar</taxon>
        <taxon>Alveolata</taxon>
        <taxon>Ciliophora</taxon>
        <taxon>Intramacronucleata</taxon>
        <taxon>Oligohymenophorea</taxon>
        <taxon>Peniculida</taxon>
        <taxon>Parameciidae</taxon>
        <taxon>Paramecium</taxon>
    </lineage>
</organism>
<keyword evidence="1" id="KW-0472">Membrane</keyword>
<feature type="transmembrane region" description="Helical" evidence="1">
    <location>
        <begin position="74"/>
        <end position="91"/>
    </location>
</feature>
<keyword evidence="1" id="KW-0812">Transmembrane</keyword>
<sequence length="112" mass="13426">MQPKFQNLVLVTSVKFMVSFWKSTQLFKAIGVQIHDCYHHILNLDRKDKIQELELPPYEFFCEKTNHQLQIFSLWQYLAHVVGINILLFLLSNRRYRIIEQTISFESQTSSY</sequence>
<protein>
    <recommendedName>
        <fullName evidence="4">Transmembrane protein</fullName>
    </recommendedName>
</protein>